<evidence type="ECO:0000313" key="2">
    <source>
        <dbReference type="EMBL" id="MDT0433810.1"/>
    </source>
</evidence>
<dbReference type="Pfam" id="PF13788">
    <property type="entry name" value="DUF4180"/>
    <property type="match status" value="1"/>
</dbReference>
<dbReference type="EMBL" id="JAVRES010000001">
    <property type="protein sequence ID" value="MDT0433810.1"/>
    <property type="molecule type" value="Genomic_DNA"/>
</dbReference>
<evidence type="ECO:0000259" key="1">
    <source>
        <dbReference type="Pfam" id="PF13788"/>
    </source>
</evidence>
<proteinExistence type="predicted"/>
<protein>
    <submittedName>
        <fullName evidence="2">DUF4180 domain-containing protein</fullName>
    </submittedName>
</protein>
<dbReference type="Proteomes" id="UP001183535">
    <property type="component" value="Unassembled WGS sequence"/>
</dbReference>
<keyword evidence="3" id="KW-1185">Reference proteome</keyword>
<comment type="caution">
    <text evidence="2">The sequence shown here is derived from an EMBL/GenBank/DDBJ whole genome shotgun (WGS) entry which is preliminary data.</text>
</comment>
<feature type="domain" description="DUF4180" evidence="1">
    <location>
        <begin position="11"/>
        <end position="120"/>
    </location>
</feature>
<organism evidence="2 3">
    <name type="scientific">Streptomyces doudnae</name>
    <dbReference type="NCBI Taxonomy" id="3075536"/>
    <lineage>
        <taxon>Bacteria</taxon>
        <taxon>Bacillati</taxon>
        <taxon>Actinomycetota</taxon>
        <taxon>Actinomycetes</taxon>
        <taxon>Kitasatosporales</taxon>
        <taxon>Streptomycetaceae</taxon>
        <taxon>Streptomyces</taxon>
    </lineage>
</organism>
<reference evidence="3" key="1">
    <citation type="submission" date="2023-07" db="EMBL/GenBank/DDBJ databases">
        <title>30 novel species of actinomycetes from the DSMZ collection.</title>
        <authorList>
            <person name="Nouioui I."/>
        </authorList>
    </citation>
    <scope>NUCLEOTIDE SEQUENCE [LARGE SCALE GENOMIC DNA]</scope>
    <source>
        <strain evidence="3">DSM 41981</strain>
    </source>
</reference>
<accession>A0ABD5EGS9</accession>
<evidence type="ECO:0000313" key="3">
    <source>
        <dbReference type="Proteomes" id="UP001183535"/>
    </source>
</evidence>
<dbReference type="AlphaFoldDB" id="A0ABD5EGS9"/>
<name>A0ABD5EGS9_9ACTN</name>
<gene>
    <name evidence="2" type="ORF">RM877_03840</name>
</gene>
<dbReference type="RefSeq" id="WP_093824988.1">
    <property type="nucleotide sequence ID" value="NZ_JAVRES010000001.1"/>
</dbReference>
<dbReference type="InterPro" id="IPR025438">
    <property type="entry name" value="DUF4180"/>
</dbReference>
<sequence>MTTDTLVTLHDVPVLRCAPDGPALDGEQRALDVIGDAMGQGAGTAVVPAERLPDAFFRLASGVAGAVVQKFVTYRVRLVVLGDISRHLAGSSALRDFVHESDQGDHVWFLPDEAALTARLAERR</sequence>